<evidence type="ECO:0000256" key="7">
    <source>
        <dbReference type="ARBA" id="ARBA00022741"/>
    </source>
</evidence>
<keyword evidence="4" id="KW-1003">Cell membrane</keyword>
<evidence type="ECO:0000256" key="5">
    <source>
        <dbReference type="ARBA" id="ARBA00022679"/>
    </source>
</evidence>
<keyword evidence="9" id="KW-0067">ATP-binding</keyword>
<evidence type="ECO:0000256" key="8">
    <source>
        <dbReference type="ARBA" id="ARBA00022777"/>
    </source>
</evidence>
<dbReference type="EC" id="2.7.13.3" evidence="3"/>
<dbReference type="SMART" id="SM00387">
    <property type="entry name" value="HATPase_c"/>
    <property type="match status" value="1"/>
</dbReference>
<dbReference type="PRINTS" id="PR00344">
    <property type="entry name" value="BCTRLSENSOR"/>
</dbReference>
<evidence type="ECO:0000256" key="11">
    <source>
        <dbReference type="ARBA" id="ARBA00023012"/>
    </source>
</evidence>
<keyword evidence="13" id="KW-0175">Coiled coil</keyword>
<dbReference type="PROSITE" id="PS50109">
    <property type="entry name" value="HIS_KIN"/>
    <property type="match status" value="1"/>
</dbReference>
<feature type="transmembrane region" description="Helical" evidence="14">
    <location>
        <begin position="116"/>
        <end position="137"/>
    </location>
</feature>
<reference evidence="16 17" key="1">
    <citation type="journal article" date="2016" name="Nat. Commun.">
        <title>Thousands of microbial genomes shed light on interconnected biogeochemical processes in an aquifer system.</title>
        <authorList>
            <person name="Anantharaman K."/>
            <person name="Brown C.T."/>
            <person name="Hug L.A."/>
            <person name="Sharon I."/>
            <person name="Castelle C.J."/>
            <person name="Probst A.J."/>
            <person name="Thomas B.C."/>
            <person name="Singh A."/>
            <person name="Wilkins M.J."/>
            <person name="Karaoz U."/>
            <person name="Brodie E.L."/>
            <person name="Williams K.H."/>
            <person name="Hubbard S.S."/>
            <person name="Banfield J.F."/>
        </authorList>
    </citation>
    <scope>NUCLEOTIDE SEQUENCE [LARGE SCALE GENOMIC DNA]</scope>
</reference>
<dbReference type="Pfam" id="PF07694">
    <property type="entry name" value="5TM-5TMR_LYT"/>
    <property type="match status" value="1"/>
</dbReference>
<dbReference type="InterPro" id="IPR005467">
    <property type="entry name" value="His_kinase_dom"/>
</dbReference>
<evidence type="ECO:0000313" key="16">
    <source>
        <dbReference type="EMBL" id="OGW96086.1"/>
    </source>
</evidence>
<dbReference type="InterPro" id="IPR004358">
    <property type="entry name" value="Sig_transdc_His_kin-like_C"/>
</dbReference>
<dbReference type="GO" id="GO:0005886">
    <property type="term" value="C:plasma membrane"/>
    <property type="evidence" value="ECO:0007669"/>
    <property type="project" value="UniProtKB-SubCell"/>
</dbReference>
<name>A0A1G1KT57_9BACT</name>
<dbReference type="InterPro" id="IPR036890">
    <property type="entry name" value="HATPase_C_sf"/>
</dbReference>
<comment type="caution">
    <text evidence="16">The sequence shown here is derived from an EMBL/GenBank/DDBJ whole genome shotgun (WGS) entry which is preliminary data.</text>
</comment>
<dbReference type="Pfam" id="PF02518">
    <property type="entry name" value="HATPase_c"/>
    <property type="match status" value="1"/>
</dbReference>
<organism evidence="16 17">
    <name type="scientific">Candidatus Danuiimicrobium aquiferis</name>
    <dbReference type="NCBI Taxonomy" id="1801832"/>
    <lineage>
        <taxon>Bacteria</taxon>
        <taxon>Pseudomonadati</taxon>
        <taxon>Candidatus Omnitrophota</taxon>
        <taxon>Candidatus Danuiimicrobium</taxon>
    </lineage>
</organism>
<dbReference type="InterPro" id="IPR050640">
    <property type="entry name" value="Bact_2-comp_sensor_kinase"/>
</dbReference>
<evidence type="ECO:0000256" key="12">
    <source>
        <dbReference type="ARBA" id="ARBA00023136"/>
    </source>
</evidence>
<dbReference type="GO" id="GO:0000155">
    <property type="term" value="F:phosphorelay sensor kinase activity"/>
    <property type="evidence" value="ECO:0007669"/>
    <property type="project" value="InterPro"/>
</dbReference>
<evidence type="ECO:0000313" key="17">
    <source>
        <dbReference type="Proteomes" id="UP000178187"/>
    </source>
</evidence>
<dbReference type="SUPFAM" id="SSF55874">
    <property type="entry name" value="ATPase domain of HSP90 chaperone/DNA topoisomerase II/histidine kinase"/>
    <property type="match status" value="1"/>
</dbReference>
<dbReference type="AlphaFoldDB" id="A0A1G1KT57"/>
<keyword evidence="12 14" id="KW-0472">Membrane</keyword>
<proteinExistence type="predicted"/>
<dbReference type="Pfam" id="PF06580">
    <property type="entry name" value="His_kinase"/>
    <property type="match status" value="1"/>
</dbReference>
<dbReference type="GO" id="GO:0005524">
    <property type="term" value="F:ATP binding"/>
    <property type="evidence" value="ECO:0007669"/>
    <property type="project" value="UniProtKB-KW"/>
</dbReference>
<keyword evidence="8" id="KW-0418">Kinase</keyword>
<comment type="subcellular location">
    <subcellularLocation>
        <location evidence="2">Cell membrane</location>
        <topology evidence="2">Multi-pass membrane protein</topology>
    </subcellularLocation>
</comment>
<keyword evidence="10 14" id="KW-1133">Transmembrane helix</keyword>
<dbReference type="InterPro" id="IPR003594">
    <property type="entry name" value="HATPase_dom"/>
</dbReference>
<evidence type="ECO:0000259" key="15">
    <source>
        <dbReference type="PROSITE" id="PS50109"/>
    </source>
</evidence>
<feature type="transmembrane region" description="Helical" evidence="14">
    <location>
        <begin position="13"/>
        <end position="34"/>
    </location>
</feature>
<keyword evidence="7" id="KW-0547">Nucleotide-binding</keyword>
<keyword evidence="6 14" id="KW-0812">Transmembrane</keyword>
<dbReference type="PANTHER" id="PTHR34220:SF7">
    <property type="entry name" value="SENSOR HISTIDINE KINASE YPDA"/>
    <property type="match status" value="1"/>
</dbReference>
<dbReference type="PROSITE" id="PS51257">
    <property type="entry name" value="PROKAR_LIPOPROTEIN"/>
    <property type="match status" value="1"/>
</dbReference>
<evidence type="ECO:0000256" key="9">
    <source>
        <dbReference type="ARBA" id="ARBA00022840"/>
    </source>
</evidence>
<evidence type="ECO:0000256" key="4">
    <source>
        <dbReference type="ARBA" id="ARBA00022475"/>
    </source>
</evidence>
<gene>
    <name evidence="16" type="ORF">A3G33_01870</name>
</gene>
<feature type="transmembrane region" description="Helical" evidence="14">
    <location>
        <begin position="221"/>
        <end position="241"/>
    </location>
</feature>
<protein>
    <recommendedName>
        <fullName evidence="3">histidine kinase</fullName>
        <ecNumber evidence="3">2.7.13.3</ecNumber>
    </recommendedName>
</protein>
<evidence type="ECO:0000256" key="14">
    <source>
        <dbReference type="SAM" id="Phobius"/>
    </source>
</evidence>
<comment type="catalytic activity">
    <reaction evidence="1">
        <text>ATP + protein L-histidine = ADP + protein N-phospho-L-histidine.</text>
        <dbReference type="EC" id="2.7.13.3"/>
    </reaction>
</comment>
<evidence type="ECO:0000256" key="2">
    <source>
        <dbReference type="ARBA" id="ARBA00004651"/>
    </source>
</evidence>
<feature type="domain" description="Histidine kinase" evidence="15">
    <location>
        <begin position="421"/>
        <end position="529"/>
    </location>
</feature>
<keyword evidence="11" id="KW-0902">Two-component regulatory system</keyword>
<evidence type="ECO:0000256" key="1">
    <source>
        <dbReference type="ARBA" id="ARBA00000085"/>
    </source>
</evidence>
<feature type="coiled-coil region" evidence="13">
    <location>
        <begin position="73"/>
        <end position="100"/>
    </location>
</feature>
<dbReference type="InterPro" id="IPR010559">
    <property type="entry name" value="Sig_transdc_His_kin_internal"/>
</dbReference>
<evidence type="ECO:0000256" key="3">
    <source>
        <dbReference type="ARBA" id="ARBA00012438"/>
    </source>
</evidence>
<accession>A0A1G1KT57</accession>
<dbReference type="PANTHER" id="PTHR34220">
    <property type="entry name" value="SENSOR HISTIDINE KINASE YPDA"/>
    <property type="match status" value="1"/>
</dbReference>
<evidence type="ECO:0000256" key="13">
    <source>
        <dbReference type="SAM" id="Coils"/>
    </source>
</evidence>
<feature type="transmembrane region" description="Helical" evidence="14">
    <location>
        <begin position="157"/>
        <end position="176"/>
    </location>
</feature>
<dbReference type="EMBL" id="MHFR01000053">
    <property type="protein sequence ID" value="OGW96086.1"/>
    <property type="molecule type" value="Genomic_DNA"/>
</dbReference>
<feature type="transmembrane region" description="Helical" evidence="14">
    <location>
        <begin position="248"/>
        <end position="271"/>
    </location>
</feature>
<evidence type="ECO:0000256" key="10">
    <source>
        <dbReference type="ARBA" id="ARBA00022989"/>
    </source>
</evidence>
<keyword evidence="5" id="KW-0808">Transferase</keyword>
<feature type="transmembrane region" description="Helical" evidence="14">
    <location>
        <begin position="277"/>
        <end position="301"/>
    </location>
</feature>
<sequence>MIFKSQPIRWFRLIFLGSLIAGCLIFCHSQIFAAMSKEEILSRYEQIIVKTNQMNVYGYDLQEVTFKLKTMTQILLDNKLDKAERLLSEIERNLKVIEAKGPESMHRERRLAWLEVYSDLIQQMAIFIVLGLILLRFSFIKESLMSGAPSWRSIWKIIFAISFVSIFSASFGLIRYGKSAWSFVDLQVIWVGISGLIGGIWVGLIVGLANSLFRLIVIPQFGIYFMLPFFAGLISALFYHLQRRRPMGLVYLLVAGYFVGFLHSICVYIPIYHYLPGWTFLFAIAFLSIIEGGIIFIFFVLSRQMLLEDRRKETERQLFRTRLQFLRAQINPHFLFNTLNTIAAICGEENARRARELIIQLSTLFRRLSKGEGDFVLLKDEFDYIDAYLNIEKARFGDRLQIEKDIRLSENGLATQVPILVLQPIVENAVKHGISRKAEGGILTIKAEEMETNVVIEIRDTGIGMDEATRLTLFQDQEAAPLESEEHAGIALSNIRERMEKLFGDQFEIFVESVPGQGTNVKIIFPRSED</sequence>
<feature type="transmembrane region" description="Helical" evidence="14">
    <location>
        <begin position="188"/>
        <end position="209"/>
    </location>
</feature>
<dbReference type="GO" id="GO:0071555">
    <property type="term" value="P:cell wall organization"/>
    <property type="evidence" value="ECO:0007669"/>
    <property type="project" value="InterPro"/>
</dbReference>
<dbReference type="Proteomes" id="UP000178187">
    <property type="component" value="Unassembled WGS sequence"/>
</dbReference>
<dbReference type="InterPro" id="IPR011620">
    <property type="entry name" value="Sig_transdc_His_kinase_LytS_TM"/>
</dbReference>
<evidence type="ECO:0000256" key="6">
    <source>
        <dbReference type="ARBA" id="ARBA00022692"/>
    </source>
</evidence>
<dbReference type="Gene3D" id="3.30.565.10">
    <property type="entry name" value="Histidine kinase-like ATPase, C-terminal domain"/>
    <property type="match status" value="1"/>
</dbReference>